<accession>A0A4Y2D826</accession>
<gene>
    <name evidence="1" type="ORF">AVEN_155271_1</name>
</gene>
<evidence type="ECO:0000313" key="2">
    <source>
        <dbReference type="Proteomes" id="UP000499080"/>
    </source>
</evidence>
<name>A0A4Y2D826_ARAVE</name>
<reference evidence="1 2" key="1">
    <citation type="journal article" date="2019" name="Sci. Rep.">
        <title>Orb-weaving spider Araneus ventricosus genome elucidates the spidroin gene catalogue.</title>
        <authorList>
            <person name="Kono N."/>
            <person name="Nakamura H."/>
            <person name="Ohtoshi R."/>
            <person name="Moran D.A.P."/>
            <person name="Shinohara A."/>
            <person name="Yoshida Y."/>
            <person name="Fujiwara M."/>
            <person name="Mori M."/>
            <person name="Tomita M."/>
            <person name="Arakawa K."/>
        </authorList>
    </citation>
    <scope>NUCLEOTIDE SEQUENCE [LARGE SCALE GENOMIC DNA]</scope>
</reference>
<evidence type="ECO:0000313" key="1">
    <source>
        <dbReference type="EMBL" id="GBM12267.1"/>
    </source>
</evidence>
<protein>
    <submittedName>
        <fullName evidence="1">Uncharacterized protein</fullName>
    </submittedName>
</protein>
<comment type="caution">
    <text evidence="1">The sequence shown here is derived from an EMBL/GenBank/DDBJ whole genome shotgun (WGS) entry which is preliminary data.</text>
</comment>
<dbReference type="AlphaFoldDB" id="A0A4Y2D826"/>
<keyword evidence="2" id="KW-1185">Reference proteome</keyword>
<sequence>MTIPKWKRFSTPLGTKHNGHNCFRDGLTSVDSEANSVRSSVSRGMEICKRLYCYKYGKLLPSNANLMVGKRVLQGKYGVSGSSQAWTPDFADDLGDKFGEEILDLKGAGIFSLSQLGEEITLNALDDSM</sequence>
<dbReference type="EMBL" id="BGPR01000311">
    <property type="protein sequence ID" value="GBM12267.1"/>
    <property type="molecule type" value="Genomic_DNA"/>
</dbReference>
<organism evidence="1 2">
    <name type="scientific">Araneus ventricosus</name>
    <name type="common">Orbweaver spider</name>
    <name type="synonym">Epeira ventricosa</name>
    <dbReference type="NCBI Taxonomy" id="182803"/>
    <lineage>
        <taxon>Eukaryota</taxon>
        <taxon>Metazoa</taxon>
        <taxon>Ecdysozoa</taxon>
        <taxon>Arthropoda</taxon>
        <taxon>Chelicerata</taxon>
        <taxon>Arachnida</taxon>
        <taxon>Araneae</taxon>
        <taxon>Araneomorphae</taxon>
        <taxon>Entelegynae</taxon>
        <taxon>Araneoidea</taxon>
        <taxon>Araneidae</taxon>
        <taxon>Araneus</taxon>
    </lineage>
</organism>
<dbReference type="Proteomes" id="UP000499080">
    <property type="component" value="Unassembled WGS sequence"/>
</dbReference>
<proteinExistence type="predicted"/>